<dbReference type="InterPro" id="IPR005883">
    <property type="entry name" value="PilM"/>
</dbReference>
<dbReference type="InterPro" id="IPR050696">
    <property type="entry name" value="FtsA/MreB"/>
</dbReference>
<accession>G7W5M4</accession>
<dbReference type="Proteomes" id="UP000006346">
    <property type="component" value="Chromosome"/>
</dbReference>
<evidence type="ECO:0000313" key="2">
    <source>
        <dbReference type="Proteomes" id="UP000006346"/>
    </source>
</evidence>
<keyword evidence="2" id="KW-1185">Reference proteome</keyword>
<organism evidence="1 2">
    <name type="scientific">Desulfosporosinus orientis (strain ATCC 19365 / DSM 765 / NCIMB 8382 / VKM B-1628 / Singapore I)</name>
    <name type="common">Desulfotomaculum orientis</name>
    <dbReference type="NCBI Taxonomy" id="768706"/>
    <lineage>
        <taxon>Bacteria</taxon>
        <taxon>Bacillati</taxon>
        <taxon>Bacillota</taxon>
        <taxon>Clostridia</taxon>
        <taxon>Eubacteriales</taxon>
        <taxon>Desulfitobacteriaceae</taxon>
        <taxon>Desulfosporosinus</taxon>
    </lineage>
</organism>
<dbReference type="KEGG" id="dor:Desor_0996"/>
<dbReference type="eggNOG" id="COG4972">
    <property type="taxonomic scope" value="Bacteria"/>
</dbReference>
<dbReference type="STRING" id="768706.Desor_0996"/>
<dbReference type="PATRIC" id="fig|768706.3.peg.964"/>
<evidence type="ECO:0000313" key="1">
    <source>
        <dbReference type="EMBL" id="AET66671.1"/>
    </source>
</evidence>
<reference evidence="1 2" key="2">
    <citation type="journal article" date="2012" name="J. Bacteriol.">
        <title>Complete genome sequences of Desulfosporosinus orientis DSM765T, Desulfosporosinus youngiae DSM17734T, Desulfosporosinus meridiei DSM13257T, and Desulfosporosinus acidiphilus DSM22704T.</title>
        <authorList>
            <person name="Pester M."/>
            <person name="Brambilla E."/>
            <person name="Alazard D."/>
            <person name="Rattei T."/>
            <person name="Weinmaier T."/>
            <person name="Han J."/>
            <person name="Lucas S."/>
            <person name="Lapidus A."/>
            <person name="Cheng J.F."/>
            <person name="Goodwin L."/>
            <person name="Pitluck S."/>
            <person name="Peters L."/>
            <person name="Ovchinnikova G."/>
            <person name="Teshima H."/>
            <person name="Detter J.C."/>
            <person name="Han C.S."/>
            <person name="Tapia R."/>
            <person name="Land M.L."/>
            <person name="Hauser L."/>
            <person name="Kyrpides N.C."/>
            <person name="Ivanova N.N."/>
            <person name="Pagani I."/>
            <person name="Huntmann M."/>
            <person name="Wei C.L."/>
            <person name="Davenport K.W."/>
            <person name="Daligault H."/>
            <person name="Chain P.S."/>
            <person name="Chen A."/>
            <person name="Mavromatis K."/>
            <person name="Markowitz V."/>
            <person name="Szeto E."/>
            <person name="Mikhailova N."/>
            <person name="Pati A."/>
            <person name="Wagner M."/>
            <person name="Woyke T."/>
            <person name="Ollivier B."/>
            <person name="Klenk H.P."/>
            <person name="Spring S."/>
            <person name="Loy A."/>
        </authorList>
    </citation>
    <scope>NUCLEOTIDE SEQUENCE [LARGE SCALE GENOMIC DNA]</scope>
    <source>
        <strain evidence="2">ATCC 19365 / DSM 765 / NCIMB 8382 / VKM B-1628</strain>
    </source>
</reference>
<protein>
    <submittedName>
        <fullName evidence="1">Tfp pilus assembly protein, ATPase PilM</fullName>
    </submittedName>
</protein>
<name>G7W5M4_DESOD</name>
<gene>
    <name evidence="1" type="ordered locus">Desor_0996</name>
</gene>
<dbReference type="Gene3D" id="3.30.1490.300">
    <property type="match status" value="1"/>
</dbReference>
<dbReference type="EMBL" id="CP003108">
    <property type="protein sequence ID" value="AET66671.1"/>
    <property type="molecule type" value="Genomic_DNA"/>
</dbReference>
<dbReference type="AlphaFoldDB" id="G7W5M4"/>
<reference evidence="2" key="1">
    <citation type="submission" date="2011-11" db="EMBL/GenBank/DDBJ databases">
        <title>Complete sequence of Desulfosporosinus orientis DSM 765.</title>
        <authorList>
            <person name="Lucas S."/>
            <person name="Han J."/>
            <person name="Lapidus A."/>
            <person name="Cheng J.-F."/>
            <person name="Goodwin L."/>
            <person name="Pitluck S."/>
            <person name="Peters L."/>
            <person name="Ovchinnikova G."/>
            <person name="Teshima H."/>
            <person name="Detter J.C."/>
            <person name="Han C."/>
            <person name="Tapia R."/>
            <person name="Land M."/>
            <person name="Hauser L."/>
            <person name="Kyrpides N."/>
            <person name="Ivanova N."/>
            <person name="Pagani I."/>
            <person name="Pester M."/>
            <person name="Spring S."/>
            <person name="Ollivier B."/>
            <person name="Rattei T."/>
            <person name="Klenk H.-P."/>
            <person name="Wagner M."/>
            <person name="Loy A."/>
            <person name="Woyke T."/>
        </authorList>
    </citation>
    <scope>NUCLEOTIDE SEQUENCE [LARGE SCALE GENOMIC DNA]</scope>
    <source>
        <strain evidence="2">ATCC 19365 / DSM 765 / NCIMB 8382 / VKM B-1628</strain>
    </source>
</reference>
<dbReference type="HOGENOM" id="CLU_711194_0_0_9"/>
<dbReference type="PANTHER" id="PTHR32432">
    <property type="entry name" value="CELL DIVISION PROTEIN FTSA-RELATED"/>
    <property type="match status" value="1"/>
</dbReference>
<sequence>MFSKKLSLAVIQGQSWTFAQVKKNKFKLKVTKLSQYSAEGDYTDIIESKVIENNSYEDSELTMVSEPSELESITQLKAWLKENKVPTKKLKLAFSCPGTITRMITLPKMPAKDLDKLLTEQVSQYFTFNVADYLVDYRIVDVFEEEGQKRQRILLAALPILQWKTFCSSLEKMGLKPAVIDLTADSLARLYGKLLDQEKPIKKRDDPSDKISDIAIVDLGTKRVEFILLEKGLFFLYSDQEAELVGLNPAQNSVQNEHSSNSSGSLEDLLNPVLRTLGEFLTFFAARHFGKSIDYIFLTGELADLPMVKELFETSLGVETRQGFPGEWRPEFVRQAKEKHINWMKYGSLYGLALRED</sequence>
<dbReference type="RefSeq" id="WP_014183493.1">
    <property type="nucleotide sequence ID" value="NC_016584.1"/>
</dbReference>
<dbReference type="Gene3D" id="3.30.420.40">
    <property type="match status" value="2"/>
</dbReference>
<dbReference type="PANTHER" id="PTHR32432:SF3">
    <property type="entry name" value="ETHANOLAMINE UTILIZATION PROTEIN EUTJ"/>
    <property type="match status" value="1"/>
</dbReference>
<dbReference type="Pfam" id="PF11104">
    <property type="entry name" value="PilM_2"/>
    <property type="match status" value="1"/>
</dbReference>
<dbReference type="OrthoDB" id="1793583at2"/>
<proteinExistence type="predicted"/>